<proteinExistence type="predicted"/>
<organism evidence="1 2">
    <name type="scientific">Mariniradius saccharolyticus AK6</name>
    <dbReference type="NCBI Taxonomy" id="1239962"/>
    <lineage>
        <taxon>Bacteria</taxon>
        <taxon>Pseudomonadati</taxon>
        <taxon>Bacteroidota</taxon>
        <taxon>Cytophagia</taxon>
        <taxon>Cytophagales</taxon>
        <taxon>Cyclobacteriaceae</taxon>
        <taxon>Mariniradius</taxon>
    </lineage>
</organism>
<reference evidence="1" key="1">
    <citation type="submission" date="2013-01" db="EMBL/GenBank/DDBJ databases">
        <title>Genome assembly of Mariniradius saccharolyticus AK6.</title>
        <authorList>
            <person name="Vaidya B."/>
            <person name="Khatri I."/>
            <person name="Tanuku N.R.S."/>
            <person name="Subramanian S."/>
            <person name="Pinnaka A."/>
        </authorList>
    </citation>
    <scope>NUCLEOTIDE SEQUENCE [LARGE SCALE GENOMIC DNA]</scope>
    <source>
        <strain evidence="1">AK6</strain>
    </source>
</reference>
<dbReference type="InParanoid" id="M7XYR0"/>
<dbReference type="EMBL" id="AMZY02000009">
    <property type="protein sequence ID" value="EMS33627.1"/>
    <property type="molecule type" value="Genomic_DNA"/>
</dbReference>
<evidence type="ECO:0000313" key="2">
    <source>
        <dbReference type="Proteomes" id="UP000010953"/>
    </source>
</evidence>
<keyword evidence="2" id="KW-1185">Reference proteome</keyword>
<evidence type="ECO:0000313" key="1">
    <source>
        <dbReference type="EMBL" id="EMS33627.1"/>
    </source>
</evidence>
<sequence>MGLVFQYIPEIKLNIVENPTLDYNDLGRPIFSKSNSRAKFF</sequence>
<dbReference type="STRING" id="1239962.C943_04506"/>
<gene>
    <name evidence="1" type="ORF">C943_04506</name>
</gene>
<protein>
    <submittedName>
        <fullName evidence="1">Uncharacterized protein</fullName>
    </submittedName>
</protein>
<comment type="caution">
    <text evidence="1">The sequence shown here is derived from an EMBL/GenBank/DDBJ whole genome shotgun (WGS) entry which is preliminary data.</text>
</comment>
<dbReference type="Proteomes" id="UP000010953">
    <property type="component" value="Unassembled WGS sequence"/>
</dbReference>
<dbReference type="AlphaFoldDB" id="M7XYR0"/>
<accession>M7XYR0</accession>
<name>M7XYR0_9BACT</name>